<evidence type="ECO:0008006" key="3">
    <source>
        <dbReference type="Google" id="ProtNLM"/>
    </source>
</evidence>
<dbReference type="AlphaFoldDB" id="A0A1X9LPJ8"/>
<dbReference type="Gene3D" id="2.70.98.10">
    <property type="match status" value="1"/>
</dbReference>
<dbReference type="InterPro" id="IPR011013">
    <property type="entry name" value="Gal_mutarotase_sf_dom"/>
</dbReference>
<evidence type="ECO:0000313" key="1">
    <source>
        <dbReference type="EMBL" id="ARJ07125.1"/>
    </source>
</evidence>
<dbReference type="CDD" id="cd09022">
    <property type="entry name" value="Aldose_epim_Ec_YihR"/>
    <property type="match status" value="1"/>
</dbReference>
<proteinExistence type="predicted"/>
<reference evidence="1 2" key="1">
    <citation type="submission" date="2017-04" db="EMBL/GenBank/DDBJ databases">
        <authorList>
            <person name="Afonso C.L."/>
            <person name="Miller P.J."/>
            <person name="Scott M.A."/>
            <person name="Spackman E."/>
            <person name="Goraichik I."/>
            <person name="Dimitrov K.M."/>
            <person name="Suarez D.L."/>
            <person name="Swayne D.E."/>
        </authorList>
    </citation>
    <scope>NUCLEOTIDE SEQUENCE [LARGE SCALE GENOMIC DNA]</scope>
    <source>
        <strain evidence="2">XA(T)</strain>
    </source>
</reference>
<dbReference type="Pfam" id="PF01263">
    <property type="entry name" value="Aldose_epim"/>
    <property type="match status" value="1"/>
</dbReference>
<dbReference type="InterPro" id="IPR014718">
    <property type="entry name" value="GH-type_carb-bd"/>
</dbReference>
<evidence type="ECO:0000313" key="2">
    <source>
        <dbReference type="Proteomes" id="UP000192775"/>
    </source>
</evidence>
<dbReference type="SUPFAM" id="SSF74650">
    <property type="entry name" value="Galactose mutarotase-like"/>
    <property type="match status" value="1"/>
</dbReference>
<dbReference type="GO" id="GO:0005975">
    <property type="term" value="P:carbohydrate metabolic process"/>
    <property type="evidence" value="ECO:0007669"/>
    <property type="project" value="InterPro"/>
</dbReference>
<dbReference type="KEGG" id="cphy:B5808_01380"/>
<name>A0A1X9LPJ8_9MICO</name>
<accession>A0A1X9LPJ8</accession>
<protein>
    <recommendedName>
        <fullName evidence="3">Galactose mutarotase</fullName>
    </recommendedName>
</protein>
<dbReference type="GO" id="GO:0016853">
    <property type="term" value="F:isomerase activity"/>
    <property type="evidence" value="ECO:0007669"/>
    <property type="project" value="InterPro"/>
</dbReference>
<dbReference type="InterPro" id="IPR037480">
    <property type="entry name" value="YihR-like"/>
</dbReference>
<dbReference type="InterPro" id="IPR008183">
    <property type="entry name" value="Aldose_1/G6P_1-epimerase"/>
</dbReference>
<dbReference type="STRING" id="1619308.B5808_01380"/>
<dbReference type="Proteomes" id="UP000192775">
    <property type="component" value="Chromosome"/>
</dbReference>
<dbReference type="GO" id="GO:0030246">
    <property type="term" value="F:carbohydrate binding"/>
    <property type="evidence" value="ECO:0007669"/>
    <property type="project" value="InterPro"/>
</dbReference>
<sequence>MPASAVPASGVQYEVSGGGYEAVLGSVGATLRSVSFHGRPLLASFEADEVRPGMRGALLAPWPNRLADGRYEFDGVEHQLTLSDPVTATALHGLAAWTDFSCVRWGSGGVALRGRIEPQTGYPWRLRLDVEVSVSAGGMRQRITATNESTRRAPIGLGVHPYLVVGAGADAGAASAEGDVDGWRLSMPATDVMLVSEDRMLPLGVVDLAERPDLDFTAEREIGDAALNHAYAGAAGARLTDARGHGVEMGWDEGCAWVQLYSDDLDEPGRRRSALAVEPMTCPPDAFSSGIDLRVLAPGESTSLEWWLRAVS</sequence>
<gene>
    <name evidence="1" type="ORF">B5808_01380</name>
</gene>
<keyword evidence="2" id="KW-1185">Reference proteome</keyword>
<organism evidence="1 2">
    <name type="scientific">Cnuibacter physcomitrellae</name>
    <dbReference type="NCBI Taxonomy" id="1619308"/>
    <lineage>
        <taxon>Bacteria</taxon>
        <taxon>Bacillati</taxon>
        <taxon>Actinomycetota</taxon>
        <taxon>Actinomycetes</taxon>
        <taxon>Micrococcales</taxon>
        <taxon>Microbacteriaceae</taxon>
        <taxon>Cnuibacter</taxon>
    </lineage>
</organism>
<dbReference type="EMBL" id="CP020715">
    <property type="protein sequence ID" value="ARJ07125.1"/>
    <property type="molecule type" value="Genomic_DNA"/>
</dbReference>